<feature type="region of interest" description="Disordered" evidence="1">
    <location>
        <begin position="405"/>
        <end position="513"/>
    </location>
</feature>
<feature type="region of interest" description="Disordered" evidence="1">
    <location>
        <begin position="1"/>
        <end position="104"/>
    </location>
</feature>
<comment type="caution">
    <text evidence="2">The sequence shown here is derived from an EMBL/GenBank/DDBJ whole genome shotgun (WGS) entry which is preliminary data.</text>
</comment>
<accession>A0A813KF24</accession>
<feature type="compositionally biased region" description="Acidic residues" evidence="1">
    <location>
        <begin position="15"/>
        <end position="24"/>
    </location>
</feature>
<reference evidence="2" key="1">
    <citation type="submission" date="2021-02" db="EMBL/GenBank/DDBJ databases">
        <authorList>
            <person name="Dougan E. K."/>
            <person name="Rhodes N."/>
            <person name="Thang M."/>
            <person name="Chan C."/>
        </authorList>
    </citation>
    <scope>NUCLEOTIDE SEQUENCE</scope>
</reference>
<feature type="compositionally biased region" description="Basic and acidic residues" evidence="1">
    <location>
        <begin position="25"/>
        <end position="34"/>
    </location>
</feature>
<gene>
    <name evidence="2" type="ORF">PGLA2088_LOCUS31835</name>
</gene>
<dbReference type="AlphaFoldDB" id="A0A813KF24"/>
<feature type="region of interest" description="Disordered" evidence="1">
    <location>
        <begin position="279"/>
        <end position="336"/>
    </location>
</feature>
<feature type="compositionally biased region" description="Low complexity" evidence="1">
    <location>
        <begin position="449"/>
        <end position="468"/>
    </location>
</feature>
<protein>
    <submittedName>
        <fullName evidence="2">Uncharacterized protein</fullName>
    </submittedName>
</protein>
<dbReference type="Proteomes" id="UP000626109">
    <property type="component" value="Unassembled WGS sequence"/>
</dbReference>
<evidence type="ECO:0000313" key="3">
    <source>
        <dbReference type="Proteomes" id="UP000626109"/>
    </source>
</evidence>
<feature type="region of interest" description="Disordered" evidence="1">
    <location>
        <begin position="560"/>
        <end position="591"/>
    </location>
</feature>
<dbReference type="EMBL" id="CAJNNW010029632">
    <property type="protein sequence ID" value="CAE8700915.1"/>
    <property type="molecule type" value="Genomic_DNA"/>
</dbReference>
<feature type="compositionally biased region" description="Low complexity" evidence="1">
    <location>
        <begin position="303"/>
        <end position="329"/>
    </location>
</feature>
<proteinExistence type="predicted"/>
<feature type="compositionally biased region" description="Basic and acidic residues" evidence="1">
    <location>
        <begin position="196"/>
        <end position="211"/>
    </location>
</feature>
<feature type="compositionally biased region" description="Basic and acidic residues" evidence="1">
    <location>
        <begin position="279"/>
        <end position="295"/>
    </location>
</feature>
<feature type="compositionally biased region" description="Basic and acidic residues" evidence="1">
    <location>
        <begin position="88"/>
        <end position="99"/>
    </location>
</feature>
<organism evidence="2 3">
    <name type="scientific">Polarella glacialis</name>
    <name type="common">Dinoflagellate</name>
    <dbReference type="NCBI Taxonomy" id="89957"/>
    <lineage>
        <taxon>Eukaryota</taxon>
        <taxon>Sar</taxon>
        <taxon>Alveolata</taxon>
        <taxon>Dinophyceae</taxon>
        <taxon>Suessiales</taxon>
        <taxon>Suessiaceae</taxon>
        <taxon>Polarella</taxon>
    </lineage>
</organism>
<feature type="compositionally biased region" description="Basic and acidic residues" evidence="1">
    <location>
        <begin position="406"/>
        <end position="416"/>
    </location>
</feature>
<feature type="region of interest" description="Disordered" evidence="1">
    <location>
        <begin position="181"/>
        <end position="240"/>
    </location>
</feature>
<feature type="compositionally biased region" description="Low complexity" evidence="1">
    <location>
        <begin position="483"/>
        <end position="501"/>
    </location>
</feature>
<feature type="region of interest" description="Disordered" evidence="1">
    <location>
        <begin position="349"/>
        <end position="389"/>
    </location>
</feature>
<evidence type="ECO:0000256" key="1">
    <source>
        <dbReference type="SAM" id="MobiDB-lite"/>
    </source>
</evidence>
<feature type="compositionally biased region" description="Basic and acidic residues" evidence="1">
    <location>
        <begin position="44"/>
        <end position="53"/>
    </location>
</feature>
<evidence type="ECO:0000313" key="2">
    <source>
        <dbReference type="EMBL" id="CAE8700915.1"/>
    </source>
</evidence>
<feature type="compositionally biased region" description="Basic and acidic residues" evidence="1">
    <location>
        <begin position="71"/>
        <end position="82"/>
    </location>
</feature>
<sequence>MESQDSAAVKRENPEEGNEDDDEEEKRWWSAVKDEGEDEESSEDEHCKYDLQRHLALMQGEPEWEAEDQDVDVKAEDPETGRDSLQTEGREEARHDSGRWEGTFTESLTEMTVQDQDENDGWCYDPEMHAEVERLLGVKEEEGQLHEGALQLHSGPFHEACSELAVKGQEFEQKDEYATAAKEEADLASDASIPTEKSEEKWEEFQDVKYEEEQDEAHDEKDAARQWHPGQFADESAVCQTTADFEATDEFYKGEDQEHKRYWEDAVKSERGACLEHGWKEEPSDGWHTSPEHHHPGTFSPENRTTTTATTTTTTIRNNNNNNNSNYNNMASSSQNLPRYRPLTAKQEVNQVHPEQSANSNPEGRRQRRTSWLADHSSGPTSAARSGAPKLIVPNLLKLRGAATEFEGKGKGKDEAGGSASSSWQRQGQEQSLQEKGIVKGKMKGPLMKGAAEGKSSASSSDAKGWKGWQRGDGLDIFEPAYSTKGKAKGNSSSTKGTSKSSYEDWAKGGRAKGKVLSIQDASEGVFSKSSYEDWAKGGKAKGKALSIQDASQGVLLRWQQSPANPSPSKGGKGKSKEFEPSNSSGSGYSIEGKHPKVALNGFLQRYLARQIVKGEVDYKAHEYTGAGVCVTLTLQCMEGRTFVSEPCPGILEAEKAAAQAALRDFALLLQRLPPSMSKLKKRCRPRERAEASDELNDSARAAKRAREMHARFRQELQHLA</sequence>
<name>A0A813KF24_POLGL</name>
<feature type="compositionally biased region" description="Polar residues" evidence="1">
    <location>
        <begin position="424"/>
        <end position="434"/>
    </location>
</feature>
<feature type="compositionally biased region" description="Polar residues" evidence="1">
    <location>
        <begin position="349"/>
        <end position="362"/>
    </location>
</feature>
<feature type="region of interest" description="Disordered" evidence="1">
    <location>
        <begin position="680"/>
        <end position="708"/>
    </location>
</feature>